<protein>
    <submittedName>
        <fullName evidence="1">Uncharacterized protein</fullName>
    </submittedName>
</protein>
<gene>
    <name evidence="1" type="ORF">TBIB3V08_LOCUS7855</name>
</gene>
<dbReference type="AlphaFoldDB" id="A0A7R9F2G6"/>
<dbReference type="EMBL" id="OD567316">
    <property type="protein sequence ID" value="CAD7445503.1"/>
    <property type="molecule type" value="Genomic_DNA"/>
</dbReference>
<proteinExistence type="predicted"/>
<organism evidence="1">
    <name type="scientific">Timema bartmani</name>
    <dbReference type="NCBI Taxonomy" id="61472"/>
    <lineage>
        <taxon>Eukaryota</taxon>
        <taxon>Metazoa</taxon>
        <taxon>Ecdysozoa</taxon>
        <taxon>Arthropoda</taxon>
        <taxon>Hexapoda</taxon>
        <taxon>Insecta</taxon>
        <taxon>Pterygota</taxon>
        <taxon>Neoptera</taxon>
        <taxon>Polyneoptera</taxon>
        <taxon>Phasmatodea</taxon>
        <taxon>Timematodea</taxon>
        <taxon>Timematoidea</taxon>
        <taxon>Timematidae</taxon>
        <taxon>Timema</taxon>
    </lineage>
</organism>
<reference evidence="1" key="1">
    <citation type="submission" date="2020-11" db="EMBL/GenBank/DDBJ databases">
        <authorList>
            <person name="Tran Van P."/>
        </authorList>
    </citation>
    <scope>NUCLEOTIDE SEQUENCE</scope>
</reference>
<name>A0A7R9F2G6_9NEOP</name>
<sequence length="79" mass="9007">MIEALGRLSQESKVMKILRQVNRNKTFSVKSHQKRNEEVTQELSARSAAKRCQLAALQNDVRKQYCKTMSESSAATCYV</sequence>
<evidence type="ECO:0000313" key="1">
    <source>
        <dbReference type="EMBL" id="CAD7445503.1"/>
    </source>
</evidence>
<accession>A0A7R9F2G6</accession>